<comment type="caution">
    <text evidence="2">The sequence shown here is derived from an EMBL/GenBank/DDBJ whole genome shotgun (WGS) entry which is preliminary data.</text>
</comment>
<sequence>MLKKRILVAPLNWGLGHATRGIPIINELIRQNFEPVIASDGAALKLLQKEFPDLEYHILPEYDISYSKKEVFFKWKLLLQTPKIIAAIKKEKKVTEELVRSQNISGIISDNRWGVRHKKIPSVFITHQLKVLSGSSTFFSSKLQQKLISKFTECWVPDFENTPNLSGEMGHLVKTPFPVKYIGPLSRFSKLQLPIKYKYAIVLSGPEPQRGILEKLLLKEFKDHSSPILFIRGVLEKESKTETMGNIRIYNYLLGKELEEALNGSEHIICRSGYTSIMDIAKLEKKAFLIPTPGQPEQEYLAKKLSENALVASCDQNKFSLKKLENLKNTTGLRFDFLTTSFSSVFALFQSE</sequence>
<organism evidence="2 3">
    <name type="scientific">Gillisia hiemivivida</name>
    <dbReference type="NCBI Taxonomy" id="291190"/>
    <lineage>
        <taxon>Bacteria</taxon>
        <taxon>Pseudomonadati</taxon>
        <taxon>Bacteroidota</taxon>
        <taxon>Flavobacteriia</taxon>
        <taxon>Flavobacteriales</taxon>
        <taxon>Flavobacteriaceae</taxon>
        <taxon>Gillisia</taxon>
    </lineage>
</organism>
<dbReference type="RefSeq" id="WP_146932155.1">
    <property type="nucleotide sequence ID" value="NZ_CBCSHZ010000035.1"/>
</dbReference>
<dbReference type="SUPFAM" id="SSF53756">
    <property type="entry name" value="UDP-Glycosyltransferase/glycogen phosphorylase"/>
    <property type="match status" value="1"/>
</dbReference>
<accession>A0A5C6ZU75</accession>
<dbReference type="Gene3D" id="3.40.50.2000">
    <property type="entry name" value="Glycogen Phosphorylase B"/>
    <property type="match status" value="1"/>
</dbReference>
<dbReference type="GO" id="GO:0016758">
    <property type="term" value="F:hexosyltransferase activity"/>
    <property type="evidence" value="ECO:0007669"/>
    <property type="project" value="InterPro"/>
</dbReference>
<dbReference type="EMBL" id="VORY01000008">
    <property type="protein sequence ID" value="TXD93729.1"/>
    <property type="molecule type" value="Genomic_DNA"/>
</dbReference>
<evidence type="ECO:0000313" key="2">
    <source>
        <dbReference type="EMBL" id="TXD93729.1"/>
    </source>
</evidence>
<dbReference type="AlphaFoldDB" id="A0A5C6ZU75"/>
<evidence type="ECO:0000313" key="3">
    <source>
        <dbReference type="Proteomes" id="UP000321367"/>
    </source>
</evidence>
<feature type="domain" description="Glycosyl transferase family 28 C-terminal" evidence="1">
    <location>
        <begin position="246"/>
        <end position="326"/>
    </location>
</feature>
<dbReference type="Proteomes" id="UP000321367">
    <property type="component" value="Unassembled WGS sequence"/>
</dbReference>
<protein>
    <submittedName>
        <fullName evidence="2">Glycosyltransferase</fullName>
    </submittedName>
</protein>
<gene>
    <name evidence="2" type="ORF">ES724_08680</name>
</gene>
<keyword evidence="3" id="KW-1185">Reference proteome</keyword>
<dbReference type="OrthoDB" id="9803241at2"/>
<evidence type="ECO:0000259" key="1">
    <source>
        <dbReference type="Pfam" id="PF04101"/>
    </source>
</evidence>
<reference evidence="2 3" key="1">
    <citation type="submission" date="2019-08" db="EMBL/GenBank/DDBJ databases">
        <title>Genome sequence of Gillisia hiemivivida IC154 (type strain).</title>
        <authorList>
            <person name="Bowman J.P."/>
        </authorList>
    </citation>
    <scope>NUCLEOTIDE SEQUENCE [LARGE SCALE GENOMIC DNA]</scope>
    <source>
        <strain evidence="2 3">IC154</strain>
    </source>
</reference>
<dbReference type="InterPro" id="IPR007235">
    <property type="entry name" value="Glyco_trans_28_C"/>
</dbReference>
<proteinExistence type="predicted"/>
<keyword evidence="2" id="KW-0808">Transferase</keyword>
<dbReference type="Pfam" id="PF04101">
    <property type="entry name" value="Glyco_tran_28_C"/>
    <property type="match status" value="1"/>
</dbReference>
<name>A0A5C6ZU75_9FLAO</name>